<keyword evidence="1" id="KW-0472">Membrane</keyword>
<dbReference type="EMBL" id="WHIY01000002">
    <property type="protein sequence ID" value="MPQ50014.1"/>
    <property type="molecule type" value="Genomic_DNA"/>
</dbReference>
<keyword evidence="3" id="KW-1185">Reference proteome</keyword>
<dbReference type="AlphaFoldDB" id="A0A6L5E3P7"/>
<sequence length="156" mass="17858">MIKIKIVVFISLVVVVILAGAGYWYSHKGKSGIDCQGRVVWEINNEEFRGDVAYQMQNNQGIVTITGDLHTPEADNYKISRIIYFTYYKVRDNYVISSNNLVRFPSDNLEAKKGYRSLPSLYLSERASFSLLIKRYREGWVFTTVGAPSLLCRSIE</sequence>
<keyword evidence="1" id="KW-1133">Transmembrane helix</keyword>
<keyword evidence="1" id="KW-0812">Transmembrane</keyword>
<evidence type="ECO:0000313" key="3">
    <source>
        <dbReference type="Proteomes" id="UP000475079"/>
    </source>
</evidence>
<name>A0A6L5E3P7_9ENTR</name>
<dbReference type="Proteomes" id="UP000475079">
    <property type="component" value="Unassembled WGS sequence"/>
</dbReference>
<proteinExistence type="predicted"/>
<feature type="transmembrane region" description="Helical" evidence="1">
    <location>
        <begin position="7"/>
        <end position="25"/>
    </location>
</feature>
<gene>
    <name evidence="2" type="ORF">GBB84_03675</name>
</gene>
<reference evidence="2 3" key="1">
    <citation type="submission" date="2019-10" db="EMBL/GenBank/DDBJ databases">
        <title>Characterization of a new Citrobacter species.</title>
        <authorList>
            <person name="Goncalves Ribeiro T."/>
            <person name="Izdebski R."/>
            <person name="Urbanowicz P."/>
            <person name="Carmeli Y."/>
            <person name="Gniadkowski M."/>
            <person name="Peixe L."/>
        </authorList>
    </citation>
    <scope>NUCLEOTIDE SEQUENCE [LARGE SCALE GENOMIC DNA]</scope>
    <source>
        <strain evidence="2 3">NMI7905_11</strain>
    </source>
</reference>
<evidence type="ECO:0000256" key="1">
    <source>
        <dbReference type="SAM" id="Phobius"/>
    </source>
</evidence>
<comment type="caution">
    <text evidence="2">The sequence shown here is derived from an EMBL/GenBank/DDBJ whole genome shotgun (WGS) entry which is preliminary data.</text>
</comment>
<accession>A0A6L5E3P7</accession>
<dbReference type="RefSeq" id="WP_152402344.1">
    <property type="nucleotide sequence ID" value="NZ_WHIY01000002.1"/>
</dbReference>
<organism evidence="2 3">
    <name type="scientific">Citrobacter telavivensis</name>
    <dbReference type="NCBI Taxonomy" id="2653932"/>
    <lineage>
        <taxon>Bacteria</taxon>
        <taxon>Pseudomonadati</taxon>
        <taxon>Pseudomonadota</taxon>
        <taxon>Gammaproteobacteria</taxon>
        <taxon>Enterobacterales</taxon>
        <taxon>Enterobacteriaceae</taxon>
        <taxon>Citrobacter</taxon>
    </lineage>
</organism>
<protein>
    <submittedName>
        <fullName evidence="2">Uncharacterized protein</fullName>
    </submittedName>
</protein>
<evidence type="ECO:0000313" key="2">
    <source>
        <dbReference type="EMBL" id="MPQ50014.1"/>
    </source>
</evidence>